<comment type="caution">
    <text evidence="4">The sequence shown here is derived from an EMBL/GenBank/DDBJ whole genome shotgun (WGS) entry which is preliminary data.</text>
</comment>
<keyword evidence="5" id="KW-1185">Reference proteome</keyword>
<keyword evidence="2" id="KW-0812">Transmembrane</keyword>
<feature type="transmembrane region" description="Helical" evidence="2">
    <location>
        <begin position="158"/>
        <end position="180"/>
    </location>
</feature>
<dbReference type="InterPro" id="IPR007492">
    <property type="entry name" value="LytTR_DNA-bd_dom"/>
</dbReference>
<evidence type="ECO:0000256" key="2">
    <source>
        <dbReference type="SAM" id="Phobius"/>
    </source>
</evidence>
<dbReference type="GO" id="GO:0003677">
    <property type="term" value="F:DNA binding"/>
    <property type="evidence" value="ECO:0007669"/>
    <property type="project" value="UniProtKB-KW"/>
</dbReference>
<dbReference type="PROSITE" id="PS50930">
    <property type="entry name" value="HTH_LYTTR"/>
    <property type="match status" value="1"/>
</dbReference>
<keyword evidence="2" id="KW-0472">Membrane</keyword>
<proteinExistence type="predicted"/>
<keyword evidence="4" id="KW-0238">DNA-binding</keyword>
<keyword evidence="2" id="KW-1133">Transmembrane helix</keyword>
<dbReference type="HOGENOM" id="CLU_076348_0_0_10"/>
<gene>
    <name evidence="4" type="ORF">HMPREF9141_0277</name>
</gene>
<feature type="region of interest" description="Disordered" evidence="1">
    <location>
        <begin position="1"/>
        <end position="24"/>
    </location>
</feature>
<feature type="domain" description="HTH LytTR-type" evidence="3">
    <location>
        <begin position="213"/>
        <end position="316"/>
    </location>
</feature>
<evidence type="ECO:0000259" key="3">
    <source>
        <dbReference type="PROSITE" id="PS50930"/>
    </source>
</evidence>
<evidence type="ECO:0000313" key="4">
    <source>
        <dbReference type="EMBL" id="EGC21241.1"/>
    </source>
</evidence>
<dbReference type="STRING" id="888743.HMPREF9141_0277"/>
<reference evidence="4 5" key="1">
    <citation type="submission" date="2011-01" db="EMBL/GenBank/DDBJ databases">
        <authorList>
            <person name="Muzny D."/>
            <person name="Qin X."/>
            <person name="Deng J."/>
            <person name="Jiang H."/>
            <person name="Liu Y."/>
            <person name="Qu J."/>
            <person name="Song X.-Z."/>
            <person name="Zhang L."/>
            <person name="Thornton R."/>
            <person name="Coyle M."/>
            <person name="Francisco L."/>
            <person name="Jackson L."/>
            <person name="Javaid M."/>
            <person name="Korchina V."/>
            <person name="Kovar C."/>
            <person name="Mata R."/>
            <person name="Mathew T."/>
            <person name="Ngo R."/>
            <person name="Nguyen L."/>
            <person name="Nguyen N."/>
            <person name="Okwuonu G."/>
            <person name="Ongeri F."/>
            <person name="Pham C."/>
            <person name="Simmons D."/>
            <person name="Wilczek-Boney K."/>
            <person name="Hale W."/>
            <person name="Jakkamsetti A."/>
            <person name="Pham P."/>
            <person name="Ruth R."/>
            <person name="San Lucas F."/>
            <person name="Warren J."/>
            <person name="Zhang J."/>
            <person name="Zhao Z."/>
            <person name="Zhou C."/>
            <person name="Zhu D."/>
            <person name="Lee S."/>
            <person name="Bess C."/>
            <person name="Blankenburg K."/>
            <person name="Forbes L."/>
            <person name="Fu Q."/>
            <person name="Gubbala S."/>
            <person name="Hirani K."/>
            <person name="Jayaseelan J.C."/>
            <person name="Lara F."/>
            <person name="Munidasa M."/>
            <person name="Palculict T."/>
            <person name="Patil S."/>
            <person name="Pu L.-L."/>
            <person name="Saada N."/>
            <person name="Tang L."/>
            <person name="Weissenberger G."/>
            <person name="Zhu Y."/>
            <person name="Hemphill L."/>
            <person name="Shang Y."/>
            <person name="Youmans B."/>
            <person name="Ayvaz T."/>
            <person name="Ross M."/>
            <person name="Santibanez J."/>
            <person name="Aqrawi P."/>
            <person name="Gross S."/>
            <person name="Joshi V."/>
            <person name="Fowler G."/>
            <person name="Nazareth L."/>
            <person name="Reid J."/>
            <person name="Worley K."/>
            <person name="Petrosino J."/>
            <person name="Highlander S."/>
            <person name="Gibbs R."/>
        </authorList>
    </citation>
    <scope>NUCLEOTIDE SEQUENCE [LARGE SCALE GENOMIC DNA]</scope>
    <source>
        <strain evidence="4 5">DSM 16608</strain>
    </source>
</reference>
<accession>F0F3W1</accession>
<protein>
    <submittedName>
        <fullName evidence="4">LytTr DNA-binding domain protein</fullName>
    </submittedName>
</protein>
<dbReference type="GO" id="GO:0000156">
    <property type="term" value="F:phosphorelay response regulator activity"/>
    <property type="evidence" value="ECO:0007669"/>
    <property type="project" value="InterPro"/>
</dbReference>
<feature type="transmembrane region" description="Helical" evidence="2">
    <location>
        <begin position="132"/>
        <end position="152"/>
    </location>
</feature>
<evidence type="ECO:0000313" key="5">
    <source>
        <dbReference type="Proteomes" id="UP000005697"/>
    </source>
</evidence>
<dbReference type="EMBL" id="AEWX01000002">
    <property type="protein sequence ID" value="EGC21241.1"/>
    <property type="molecule type" value="Genomic_DNA"/>
</dbReference>
<dbReference type="Pfam" id="PF04397">
    <property type="entry name" value="LytTR"/>
    <property type="match status" value="1"/>
</dbReference>
<dbReference type="InterPro" id="IPR046947">
    <property type="entry name" value="LytR-like"/>
</dbReference>
<dbReference type="Proteomes" id="UP000005697">
    <property type="component" value="Unassembled WGS sequence"/>
</dbReference>
<sequence length="316" mass="35253">MKGQGTPSFPDAGASGHKTCRKGGKSVTLQADNNPLSKIMSRLSSFLRSRCTLQGNAASWRTSVASGGGIFLFLYLLQPFGISQYRGSIFLMCLGFGMLTACVLWLGSVLFFKTLSYRKIPVTNGHQILYSIGIELAMAVSMTVYAAFFFHIPLTGRLFWVFFYWTFLVWVIVTGIFTLINYNRMLNGRLEELIRKTTDEQAGIVITLHDQNLRGSDLTLPVNDLLYIEARKNNVCVCYRNEGKTVKTELRSTLTALKAALPYDNIFQCHRSFLVNINNISSAKGNSNGYQLRLSGCDDTVPVSRTFVPGLRRFVG</sequence>
<dbReference type="Gene3D" id="2.40.50.1020">
    <property type="entry name" value="LytTr DNA-binding domain"/>
    <property type="match status" value="1"/>
</dbReference>
<dbReference type="eggNOG" id="COG3279">
    <property type="taxonomic scope" value="Bacteria"/>
</dbReference>
<dbReference type="AlphaFoldDB" id="F0F3W1"/>
<organism evidence="4 5">
    <name type="scientific">Prevotella multiformis DSM 16608</name>
    <dbReference type="NCBI Taxonomy" id="888743"/>
    <lineage>
        <taxon>Bacteria</taxon>
        <taxon>Pseudomonadati</taxon>
        <taxon>Bacteroidota</taxon>
        <taxon>Bacteroidia</taxon>
        <taxon>Bacteroidales</taxon>
        <taxon>Prevotellaceae</taxon>
        <taxon>Prevotella</taxon>
    </lineage>
</organism>
<dbReference type="SMART" id="SM00850">
    <property type="entry name" value="LytTR"/>
    <property type="match status" value="1"/>
</dbReference>
<dbReference type="PANTHER" id="PTHR37299:SF4">
    <property type="entry name" value="TRANSCRIPTIONAL REGULATOR"/>
    <property type="match status" value="1"/>
</dbReference>
<name>F0F3W1_9BACT</name>
<feature type="transmembrane region" description="Helical" evidence="2">
    <location>
        <begin position="89"/>
        <end position="112"/>
    </location>
</feature>
<dbReference type="PANTHER" id="PTHR37299">
    <property type="entry name" value="TRANSCRIPTIONAL REGULATOR-RELATED"/>
    <property type="match status" value="1"/>
</dbReference>
<evidence type="ECO:0000256" key="1">
    <source>
        <dbReference type="SAM" id="MobiDB-lite"/>
    </source>
</evidence>
<feature type="transmembrane region" description="Helical" evidence="2">
    <location>
        <begin position="58"/>
        <end position="77"/>
    </location>
</feature>